<accession>A0A645DCD8</accession>
<reference evidence="2" key="1">
    <citation type="submission" date="2019-08" db="EMBL/GenBank/DDBJ databases">
        <authorList>
            <person name="Kucharzyk K."/>
            <person name="Murdoch R.W."/>
            <person name="Higgins S."/>
            <person name="Loffler F."/>
        </authorList>
    </citation>
    <scope>NUCLEOTIDE SEQUENCE</scope>
</reference>
<keyword evidence="1" id="KW-0472">Membrane</keyword>
<organism evidence="2">
    <name type="scientific">bioreactor metagenome</name>
    <dbReference type="NCBI Taxonomy" id="1076179"/>
    <lineage>
        <taxon>unclassified sequences</taxon>
        <taxon>metagenomes</taxon>
        <taxon>ecological metagenomes</taxon>
    </lineage>
</organism>
<gene>
    <name evidence="2" type="ORF">SDC9_133982</name>
</gene>
<feature type="transmembrane region" description="Helical" evidence="1">
    <location>
        <begin position="35"/>
        <end position="54"/>
    </location>
</feature>
<name>A0A645DCD8_9ZZZZ</name>
<comment type="caution">
    <text evidence="2">The sequence shown here is derived from an EMBL/GenBank/DDBJ whole genome shotgun (WGS) entry which is preliminary data.</text>
</comment>
<proteinExistence type="predicted"/>
<dbReference type="AlphaFoldDB" id="A0A645DCD8"/>
<keyword evidence="1" id="KW-0812">Transmembrane</keyword>
<evidence type="ECO:0000256" key="1">
    <source>
        <dbReference type="SAM" id="Phobius"/>
    </source>
</evidence>
<protein>
    <submittedName>
        <fullName evidence="2">Uncharacterized protein</fullName>
    </submittedName>
</protein>
<sequence>MQKPIHSAAVAISRSLVLPALFLFVLPLFFGEKGIFMAIPLAELATFILALILFMPNTPFKIVRTDQIYKKLGERRELFPEKGVSPSELH</sequence>
<evidence type="ECO:0000313" key="2">
    <source>
        <dbReference type="EMBL" id="MPM86889.1"/>
    </source>
</evidence>
<feature type="transmembrane region" description="Helical" evidence="1">
    <location>
        <begin position="7"/>
        <end position="29"/>
    </location>
</feature>
<dbReference type="EMBL" id="VSSQ01034822">
    <property type="protein sequence ID" value="MPM86889.1"/>
    <property type="molecule type" value="Genomic_DNA"/>
</dbReference>
<keyword evidence="1" id="KW-1133">Transmembrane helix</keyword>